<dbReference type="STRING" id="3988.B9RGE5"/>
<dbReference type="AlphaFoldDB" id="B9RGE5"/>
<proteinExistence type="predicted"/>
<dbReference type="PANTHER" id="PTHR35482:SF1">
    <property type="entry name" value="CYTOCHROME C OXIDASE SUBUNIT"/>
    <property type="match status" value="1"/>
</dbReference>
<dbReference type="Proteomes" id="UP000008311">
    <property type="component" value="Unassembled WGS sequence"/>
</dbReference>
<accession>B9RGE5</accession>
<organism evidence="1 2">
    <name type="scientific">Ricinus communis</name>
    <name type="common">Castor bean</name>
    <dbReference type="NCBI Taxonomy" id="3988"/>
    <lineage>
        <taxon>Eukaryota</taxon>
        <taxon>Viridiplantae</taxon>
        <taxon>Streptophyta</taxon>
        <taxon>Embryophyta</taxon>
        <taxon>Tracheophyta</taxon>
        <taxon>Spermatophyta</taxon>
        <taxon>Magnoliopsida</taxon>
        <taxon>eudicotyledons</taxon>
        <taxon>Gunneridae</taxon>
        <taxon>Pentapetalae</taxon>
        <taxon>rosids</taxon>
        <taxon>fabids</taxon>
        <taxon>Malpighiales</taxon>
        <taxon>Euphorbiaceae</taxon>
        <taxon>Acalyphoideae</taxon>
        <taxon>Acalypheae</taxon>
        <taxon>Ricinus</taxon>
    </lineage>
</organism>
<evidence type="ECO:0000313" key="2">
    <source>
        <dbReference type="Proteomes" id="UP000008311"/>
    </source>
</evidence>
<name>B9RGE5_RICCO</name>
<dbReference type="InParanoid" id="B9RGE5"/>
<protein>
    <submittedName>
        <fullName evidence="1">Uncharacterized protein</fullName>
    </submittedName>
</protein>
<evidence type="ECO:0000313" key="1">
    <source>
        <dbReference type="EMBL" id="EEF49600.1"/>
    </source>
</evidence>
<reference evidence="2" key="1">
    <citation type="journal article" date="2010" name="Nat. Biotechnol.">
        <title>Draft genome sequence of the oilseed species Ricinus communis.</title>
        <authorList>
            <person name="Chan A.P."/>
            <person name="Crabtree J."/>
            <person name="Zhao Q."/>
            <person name="Lorenzi H."/>
            <person name="Orvis J."/>
            <person name="Puiu D."/>
            <person name="Melake-Berhan A."/>
            <person name="Jones K.M."/>
            <person name="Redman J."/>
            <person name="Chen G."/>
            <person name="Cahoon E.B."/>
            <person name="Gedil M."/>
            <person name="Stanke M."/>
            <person name="Haas B.J."/>
            <person name="Wortman J.R."/>
            <person name="Fraser-Liggett C.M."/>
            <person name="Ravel J."/>
            <person name="Rabinowicz P.D."/>
        </authorList>
    </citation>
    <scope>NUCLEOTIDE SEQUENCE [LARGE SCALE GENOMIC DNA]</scope>
    <source>
        <strain evidence="2">cv. Hale</strain>
    </source>
</reference>
<sequence length="88" mass="10142">MDYGKLKEALPSYQKVMDKLPLQTAVLTLLPKIVTMIDRRNEAQAMYEKLQSHPDAEVCKKARQIKFSFQVVDVDRVMRTTGNRNDEG</sequence>
<dbReference type="PANTHER" id="PTHR35482">
    <property type="entry name" value="CYTOCHROME C OXIDASE SUBUNIT"/>
    <property type="match status" value="1"/>
</dbReference>
<gene>
    <name evidence="1" type="ORF">RCOM_1453380</name>
</gene>
<dbReference type="EMBL" id="EQ973778">
    <property type="protein sequence ID" value="EEF49600.1"/>
    <property type="molecule type" value="Genomic_DNA"/>
</dbReference>
<keyword evidence="2" id="KW-1185">Reference proteome</keyword>